<dbReference type="Pfam" id="PF07734">
    <property type="entry name" value="FBA_1"/>
    <property type="match status" value="1"/>
</dbReference>
<protein>
    <recommendedName>
        <fullName evidence="1">F-box domain-containing protein</fullName>
    </recommendedName>
</protein>
<dbReference type="SMART" id="SM00256">
    <property type="entry name" value="FBOX"/>
    <property type="match status" value="1"/>
</dbReference>
<dbReference type="PROSITE" id="PS50181">
    <property type="entry name" value="FBOX"/>
    <property type="match status" value="1"/>
</dbReference>
<evidence type="ECO:0000259" key="1">
    <source>
        <dbReference type="PROSITE" id="PS50181"/>
    </source>
</evidence>
<proteinExistence type="predicted"/>
<organism evidence="2 3">
    <name type="scientific">Microthlaspi erraticum</name>
    <dbReference type="NCBI Taxonomy" id="1685480"/>
    <lineage>
        <taxon>Eukaryota</taxon>
        <taxon>Viridiplantae</taxon>
        <taxon>Streptophyta</taxon>
        <taxon>Embryophyta</taxon>
        <taxon>Tracheophyta</taxon>
        <taxon>Spermatophyta</taxon>
        <taxon>Magnoliopsida</taxon>
        <taxon>eudicotyledons</taxon>
        <taxon>Gunneridae</taxon>
        <taxon>Pentapetalae</taxon>
        <taxon>rosids</taxon>
        <taxon>malvids</taxon>
        <taxon>Brassicales</taxon>
        <taxon>Brassicaceae</taxon>
        <taxon>Coluteocarpeae</taxon>
        <taxon>Microthlaspi</taxon>
    </lineage>
</organism>
<dbReference type="EMBL" id="CACVBM020001365">
    <property type="protein sequence ID" value="CAA7047175.1"/>
    <property type="molecule type" value="Genomic_DNA"/>
</dbReference>
<dbReference type="Pfam" id="PF00646">
    <property type="entry name" value="F-box"/>
    <property type="match status" value="1"/>
</dbReference>
<dbReference type="PANTHER" id="PTHR31672:SF13">
    <property type="entry name" value="F-BOX PROTEIN CPR30-LIKE"/>
    <property type="match status" value="1"/>
</dbReference>
<dbReference type="InterPro" id="IPR017451">
    <property type="entry name" value="F-box-assoc_interact_dom"/>
</dbReference>
<gene>
    <name evidence="2" type="ORF">MERR_LOCUS34410</name>
</gene>
<dbReference type="AlphaFoldDB" id="A0A6D2KHH5"/>
<dbReference type="InterPro" id="IPR036047">
    <property type="entry name" value="F-box-like_dom_sf"/>
</dbReference>
<dbReference type="InterPro" id="IPR006527">
    <property type="entry name" value="F-box-assoc_dom_typ1"/>
</dbReference>
<dbReference type="OrthoDB" id="1108155at2759"/>
<reference evidence="2" key="1">
    <citation type="submission" date="2020-01" db="EMBL/GenBank/DDBJ databases">
        <authorList>
            <person name="Mishra B."/>
        </authorList>
    </citation>
    <scope>NUCLEOTIDE SEQUENCE [LARGE SCALE GENOMIC DNA]</scope>
</reference>
<accession>A0A6D2KHH5</accession>
<dbReference type="NCBIfam" id="TIGR01640">
    <property type="entry name" value="F_box_assoc_1"/>
    <property type="match status" value="1"/>
</dbReference>
<dbReference type="PANTHER" id="PTHR31672">
    <property type="entry name" value="BNACNNG10540D PROTEIN"/>
    <property type="match status" value="1"/>
</dbReference>
<dbReference type="InterPro" id="IPR050796">
    <property type="entry name" value="SCF_F-box_component"/>
</dbReference>
<comment type="caution">
    <text evidence="2">The sequence shown here is derived from an EMBL/GenBank/DDBJ whole genome shotgun (WGS) entry which is preliminary data.</text>
</comment>
<sequence>MAPETLPLELEEEILIRVPPLCLVPFRIVCKRWNALFHNERFVKSHLALPSPEFIITTESKLYHASVNLDYDPKIKSVNLDYDPKIKVRETNLDIPGLGSSERTKYRHCDGLLLCTRDNGVTIWNPWLSQTRRIESEAQLSSFFYGLGYDCRAPEKNYKIVCAVYLWRGRQIAIYEFATNAWKYIDACFEETSMKGIFGQPYSNVSLNGNLYWIAYYDIYTWIFHPKFRLSKEMFKNFCILPCQGRYPDNHALAVFKGDRFSLLEQCEKTRRIQIWVTANKVEYNNGDVVWIKFMTVLTLNCPLLSNSSSPSYFVDGNIYGKSLIICCIDEYLQACIFIVRGGLSRKIQLESVVGKVCLSLCVSSLIPIPWESSEQENNTNLDV</sequence>
<keyword evidence="3" id="KW-1185">Reference proteome</keyword>
<dbReference type="Proteomes" id="UP000467841">
    <property type="component" value="Unassembled WGS sequence"/>
</dbReference>
<dbReference type="InterPro" id="IPR001810">
    <property type="entry name" value="F-box_dom"/>
</dbReference>
<evidence type="ECO:0000313" key="2">
    <source>
        <dbReference type="EMBL" id="CAA7047175.1"/>
    </source>
</evidence>
<feature type="domain" description="F-box" evidence="1">
    <location>
        <begin position="1"/>
        <end position="46"/>
    </location>
</feature>
<name>A0A6D2KHH5_9BRAS</name>
<evidence type="ECO:0000313" key="3">
    <source>
        <dbReference type="Proteomes" id="UP000467841"/>
    </source>
</evidence>
<dbReference type="SUPFAM" id="SSF81383">
    <property type="entry name" value="F-box domain"/>
    <property type="match status" value="1"/>
</dbReference>